<name>A0A3G6JGU6_9CAUD</name>
<dbReference type="EMBL" id="CP031026">
    <property type="protein sequence ID" value="AZA17295.1"/>
    <property type="molecule type" value="Genomic_DNA"/>
</dbReference>
<dbReference type="SMART" id="SM00497">
    <property type="entry name" value="IENR1"/>
    <property type="match status" value="1"/>
</dbReference>
<feature type="domain" description="NUMOD4" evidence="1">
    <location>
        <begin position="10"/>
        <end position="64"/>
    </location>
</feature>
<dbReference type="Gene3D" id="1.10.10.10">
    <property type="entry name" value="Winged helix-like DNA-binding domain superfamily/Winged helix DNA-binding domain"/>
    <property type="match status" value="1"/>
</dbReference>
<evidence type="ECO:0000259" key="1">
    <source>
        <dbReference type="Pfam" id="PF07463"/>
    </source>
</evidence>
<dbReference type="InterPro" id="IPR036388">
    <property type="entry name" value="WH-like_DNA-bd_sf"/>
</dbReference>
<dbReference type="InterPro" id="IPR054307">
    <property type="entry name" value="I-HmuI_NUMOD-like"/>
</dbReference>
<dbReference type="GO" id="GO:0016788">
    <property type="term" value="F:hydrolase activity, acting on ester bonds"/>
    <property type="evidence" value="ECO:0007669"/>
    <property type="project" value="InterPro"/>
</dbReference>
<keyword evidence="3" id="KW-0378">Hydrolase</keyword>
<proteinExistence type="predicted"/>
<dbReference type="Proteomes" id="UP000274035">
    <property type="component" value="Segment"/>
</dbReference>
<dbReference type="Pfam" id="PF22083">
    <property type="entry name" value="I-HmuI_NUMOD-like"/>
    <property type="match status" value="1"/>
</dbReference>
<dbReference type="InterPro" id="IPR010902">
    <property type="entry name" value="NUMOD4"/>
</dbReference>
<feature type="domain" description="DNA endonuclease I-HmuI-like NUMOD-like" evidence="2">
    <location>
        <begin position="150"/>
        <end position="184"/>
    </location>
</feature>
<dbReference type="InterPro" id="IPR044925">
    <property type="entry name" value="His-Me_finger_sf"/>
</dbReference>
<evidence type="ECO:0000259" key="2">
    <source>
        <dbReference type="Pfam" id="PF22083"/>
    </source>
</evidence>
<dbReference type="GO" id="GO:0004519">
    <property type="term" value="F:endonuclease activity"/>
    <property type="evidence" value="ECO:0007669"/>
    <property type="project" value="UniProtKB-KW"/>
</dbReference>
<dbReference type="InterPro" id="IPR003647">
    <property type="entry name" value="Intron_nuc_1_rpt"/>
</dbReference>
<evidence type="ECO:0000313" key="4">
    <source>
        <dbReference type="Proteomes" id="UP000274035"/>
    </source>
</evidence>
<keyword evidence="3" id="KW-0255">Endonuclease</keyword>
<dbReference type="SUPFAM" id="SSF64496">
    <property type="entry name" value="DNA-binding domain of intron-encoded endonucleases"/>
    <property type="match status" value="1"/>
</dbReference>
<dbReference type="SUPFAM" id="SSF54060">
    <property type="entry name" value="His-Me finger endonucleases"/>
    <property type="match status" value="1"/>
</dbReference>
<reference evidence="3 4" key="1">
    <citation type="submission" date="2018-09" db="EMBL/GenBank/DDBJ databases">
        <authorList>
            <person name="Somerville V."/>
        </authorList>
    </citation>
    <scope>NUCLEOTIDE SEQUENCE [LARGE SCALE GENOMIC DNA]</scope>
</reference>
<keyword evidence="4" id="KW-1185">Reference proteome</keyword>
<organism evidence="3 4">
    <name type="scientific">Lactobacillus phage ViSo-2018a</name>
    <dbReference type="NCBI Taxonomy" id="2267607"/>
    <lineage>
        <taxon>Viruses</taxon>
        <taxon>Duplodnaviria</taxon>
        <taxon>Heunggongvirae</taxon>
        <taxon>Uroviricota</taxon>
        <taxon>Caudoviricetes</taxon>
        <taxon>Tybeckvirinae</taxon>
        <taxon>Lidleunavirus</taxon>
        <taxon>Lidleunavirus ViSo2018a</taxon>
    </lineage>
</organism>
<gene>
    <name evidence="3" type="ORF">DQL93_0580</name>
</gene>
<dbReference type="Gene3D" id="3.90.75.20">
    <property type="match status" value="1"/>
</dbReference>
<dbReference type="Pfam" id="PF07463">
    <property type="entry name" value="NUMOD4"/>
    <property type="match status" value="1"/>
</dbReference>
<sequence>MNNSETKQVIWRQYPEYPFIEANQYGQVRTRDRVVTCKNGRKRLIKGKVLKQHKDRHGYMCVTFGVDGKFVSRFVHQICATCFLSKPNNFTETNHKDNDPTNNAVNNLEWCSHEYNMAYKEKFGVSAKEATKGLRKPIVVFNLETFEVLYFESQREAARQLGISVGDVGDVIKGRRKKTHGFWFCNADESAIENVRAKFGDKITKKVEKLMCELL</sequence>
<protein>
    <submittedName>
        <fullName evidence="3">HNH homing endonuclease</fullName>
    </submittedName>
</protein>
<evidence type="ECO:0000313" key="3">
    <source>
        <dbReference type="EMBL" id="AZA17295.1"/>
    </source>
</evidence>
<accession>A0A3G6JGU6</accession>
<keyword evidence="3" id="KW-0540">Nuclease</keyword>